<protein>
    <submittedName>
        <fullName evidence="2">Uncharacterized protein</fullName>
    </submittedName>
</protein>
<evidence type="ECO:0000313" key="3">
    <source>
        <dbReference type="Proteomes" id="UP000269945"/>
    </source>
</evidence>
<reference evidence="2 3" key="1">
    <citation type="submission" date="2018-10" db="EMBL/GenBank/DDBJ databases">
        <authorList>
            <person name="Ekblom R."/>
            <person name="Jareborg N."/>
        </authorList>
    </citation>
    <scope>NUCLEOTIDE SEQUENCE [LARGE SCALE GENOMIC DNA]</scope>
    <source>
        <tissue evidence="2">Muscle</tissue>
    </source>
</reference>
<feature type="compositionally biased region" description="Basic residues" evidence="1">
    <location>
        <begin position="43"/>
        <end position="56"/>
    </location>
</feature>
<name>A0A9X9Q1D6_GULGU</name>
<evidence type="ECO:0000313" key="2">
    <source>
        <dbReference type="EMBL" id="VCW96562.1"/>
    </source>
</evidence>
<dbReference type="AlphaFoldDB" id="A0A9X9Q1D6"/>
<feature type="region of interest" description="Disordered" evidence="1">
    <location>
        <begin position="36"/>
        <end position="56"/>
    </location>
</feature>
<comment type="caution">
    <text evidence="2">The sequence shown here is derived from an EMBL/GenBank/DDBJ whole genome shotgun (WGS) entry which is preliminary data.</text>
</comment>
<proteinExistence type="predicted"/>
<dbReference type="Proteomes" id="UP000269945">
    <property type="component" value="Unassembled WGS sequence"/>
</dbReference>
<keyword evidence="3" id="KW-1185">Reference proteome</keyword>
<evidence type="ECO:0000256" key="1">
    <source>
        <dbReference type="SAM" id="MobiDB-lite"/>
    </source>
</evidence>
<organism evidence="2 3">
    <name type="scientific">Gulo gulo</name>
    <name type="common">Wolverine</name>
    <name type="synonym">Gluton</name>
    <dbReference type="NCBI Taxonomy" id="48420"/>
    <lineage>
        <taxon>Eukaryota</taxon>
        <taxon>Metazoa</taxon>
        <taxon>Chordata</taxon>
        <taxon>Craniata</taxon>
        <taxon>Vertebrata</taxon>
        <taxon>Euteleostomi</taxon>
        <taxon>Mammalia</taxon>
        <taxon>Eutheria</taxon>
        <taxon>Laurasiatheria</taxon>
        <taxon>Carnivora</taxon>
        <taxon>Caniformia</taxon>
        <taxon>Musteloidea</taxon>
        <taxon>Mustelidae</taxon>
        <taxon>Guloninae</taxon>
        <taxon>Gulo</taxon>
    </lineage>
</organism>
<accession>A0A9X9Q1D6</accession>
<sequence>SSVFYLEGFTVFCCLELFWEGTKTSFHLGKEMEPHLEGIKKSQSCKKQNKTKQKNL</sequence>
<gene>
    <name evidence="2" type="ORF">BN2614_LOCUS5</name>
</gene>
<dbReference type="EMBL" id="CYRY02018421">
    <property type="protein sequence ID" value="VCW96562.1"/>
    <property type="molecule type" value="Genomic_DNA"/>
</dbReference>
<feature type="non-terminal residue" evidence="2">
    <location>
        <position position="1"/>
    </location>
</feature>